<protein>
    <submittedName>
        <fullName evidence="1">14209_t:CDS:1</fullName>
    </submittedName>
</protein>
<evidence type="ECO:0000313" key="2">
    <source>
        <dbReference type="Proteomes" id="UP000789366"/>
    </source>
</evidence>
<reference evidence="1" key="1">
    <citation type="submission" date="2021-06" db="EMBL/GenBank/DDBJ databases">
        <authorList>
            <person name="Kallberg Y."/>
            <person name="Tangrot J."/>
            <person name="Rosling A."/>
        </authorList>
    </citation>
    <scope>NUCLEOTIDE SEQUENCE</scope>
    <source>
        <strain evidence="1">28 12/20/2015</strain>
    </source>
</reference>
<proteinExistence type="predicted"/>
<name>A0ACA9MPG3_9GLOM</name>
<dbReference type="Proteomes" id="UP000789366">
    <property type="component" value="Unassembled WGS sequence"/>
</dbReference>
<accession>A0ACA9MPG3</accession>
<organism evidence="1 2">
    <name type="scientific">Cetraspora pellucida</name>
    <dbReference type="NCBI Taxonomy" id="1433469"/>
    <lineage>
        <taxon>Eukaryota</taxon>
        <taxon>Fungi</taxon>
        <taxon>Fungi incertae sedis</taxon>
        <taxon>Mucoromycota</taxon>
        <taxon>Glomeromycotina</taxon>
        <taxon>Glomeromycetes</taxon>
        <taxon>Diversisporales</taxon>
        <taxon>Gigasporaceae</taxon>
        <taxon>Cetraspora</taxon>
    </lineage>
</organism>
<comment type="caution">
    <text evidence="1">The sequence shown here is derived from an EMBL/GenBank/DDBJ whole genome shotgun (WGS) entry which is preliminary data.</text>
</comment>
<gene>
    <name evidence="1" type="ORF">SPELUC_LOCUS7086</name>
</gene>
<keyword evidence="2" id="KW-1185">Reference proteome</keyword>
<dbReference type="EMBL" id="CAJVPW010009039">
    <property type="protein sequence ID" value="CAG8600229.1"/>
    <property type="molecule type" value="Genomic_DNA"/>
</dbReference>
<sequence length="371" mass="42426">MFSVSVISCRNLWIPTLSQKRFAHDLIIRQRTGKPIIKYGSVGRSSVSGHIATVFGCTGFVGRYIVSKLARQGTQVVVPYRDEDSKRHLKVCGDLGQVVPMEFDLRNEKNIEEAVRHSDIVYNLIGRDHETRNFTFEKVHVEGAARIAKISRELGVSRFVHVSALNADKYSPSKFFRSKALGEVAVKKEFPEATIVRPSTIYGQEDRFLTRYASTKYEYMLNYGQTKVRPVHVFDVGLALERMLKDESTIGNTYELYGPREFTYEEVFDLIGELIENRRFRLNIPKPIALAVTKAFNLPFLLTISPEDIERLFISDKITPGAKTFEDLGIRPLSLETNSLGIVRRFRSSKAYSRPLVKGFERKTKEIHTEY</sequence>
<evidence type="ECO:0000313" key="1">
    <source>
        <dbReference type="EMBL" id="CAG8600229.1"/>
    </source>
</evidence>